<reference evidence="1" key="1">
    <citation type="journal article" date="2020" name="mSystems">
        <title>Genome- and Community-Level Interaction Insights into Carbon Utilization and Element Cycling Functions of Hydrothermarchaeota in Hydrothermal Sediment.</title>
        <authorList>
            <person name="Zhou Z."/>
            <person name="Liu Y."/>
            <person name="Xu W."/>
            <person name="Pan J."/>
            <person name="Luo Z.H."/>
            <person name="Li M."/>
        </authorList>
    </citation>
    <scope>NUCLEOTIDE SEQUENCE [LARGE SCALE GENOMIC DNA]</scope>
    <source>
        <strain evidence="1">SpSt-1105</strain>
    </source>
</reference>
<gene>
    <name evidence="1" type="ORF">ENM66_04540</name>
</gene>
<accession>A0A7J3Z7F0</accession>
<organism evidence="1">
    <name type="scientific">Ignisphaera aggregans</name>
    <dbReference type="NCBI Taxonomy" id="334771"/>
    <lineage>
        <taxon>Archaea</taxon>
        <taxon>Thermoproteota</taxon>
        <taxon>Thermoprotei</taxon>
        <taxon>Desulfurococcales</taxon>
        <taxon>Desulfurococcaceae</taxon>
        <taxon>Ignisphaera</taxon>
    </lineage>
</organism>
<name>A0A7J3Z7F0_9CREN</name>
<protein>
    <submittedName>
        <fullName evidence="1">Uncharacterized protein</fullName>
    </submittedName>
</protein>
<proteinExistence type="predicted"/>
<comment type="caution">
    <text evidence="1">The sequence shown here is derived from an EMBL/GenBank/DDBJ whole genome shotgun (WGS) entry which is preliminary data.</text>
</comment>
<dbReference type="AlphaFoldDB" id="A0A7J3Z7F0"/>
<sequence length="365" mass="42842">MRKSRCRGLLIPSTGPLVHDLVDSSSIWFLEVYEEVKGYLMYRNVRLGAFAPLYFEGYREYNVAFLHPIEVLDILNGRVVSVSLREHPLDDIKVYEVSSLLKRFRSSNEVLSFLTRLWKESVFITFSPYIAEALIHNLTEVCRSEMGVEMICYCYGRVEKVLRKIYPEELIKMSELIGDFRGGDVDPEVVVDGIWDTLFYRLPRWPWGCYGLVIDKSRRTISVLNPEVMQYIPVNDVEELRLVEYVPEGYGGNPIPILVVKKIEIENPHRKLEKYVEYMMRPDLRTPPTKYTLMEGLLRRIRRMNEIEWFGTELTTKNDIDDQGFSPRETQEAVKILFSRVFDAYLRHAFSKKRRGKRKDEDSPV</sequence>
<dbReference type="EMBL" id="DRYQ01000065">
    <property type="protein sequence ID" value="HHQ50601.1"/>
    <property type="molecule type" value="Genomic_DNA"/>
</dbReference>
<evidence type="ECO:0000313" key="1">
    <source>
        <dbReference type="EMBL" id="HHQ50601.1"/>
    </source>
</evidence>